<sequence>MLFLPALHLNCFDLNSSVIYLRQSRQVIFNAWPSSALNSDQSQVCTQILNQKQFLIQVQIGTNTFSSNILFTFSPKNAVQITLDCQIINQCVYSQVNQFSIAVFSLRFPQNEMVISSVAGSLRNRIFDHLACKKNTHNDISLVAGAEQMIAYASSVQECTVRPANEFMTMIPMIGQTMISYSTVNLSAPPFNMPLAAQPTYMKYINIIPFICAARPDKALCIQVAYSLLQNDFVSFYAIMKTKINVRYQGALQQFDQTIKFMFKKISSAQQEDCFSSSTITFYEKSIRIEAKPGPCAKCSKQYFKQQQIVYSRVFLRITLGINEDHTGATCSNEFEVSDDLFGASLDRMVTCEMMKDQNSCRDKMPAVVAQLRQNSSVRLVLVLKQDELVVFKAIYTPQIAQPQVQSARVSVFDDQVCVYFQPGSSGQQVEVLVQIASVQLRLFVATNVNATRYCSRLSARDDTEIRNIVQLKVQLAASVTIGNEVVTDAPVTVLQSERHPFFIWAIAAILVVVAFLSVVGLTICSK</sequence>
<proteinExistence type="predicted"/>
<keyword evidence="1" id="KW-0812">Transmembrane</keyword>
<dbReference type="EMBL" id="CAXDID020000013">
    <property type="protein sequence ID" value="CAL5981155.1"/>
    <property type="molecule type" value="Genomic_DNA"/>
</dbReference>
<name>A0ABP1H0G8_9EUKA</name>
<dbReference type="Proteomes" id="UP001642409">
    <property type="component" value="Unassembled WGS sequence"/>
</dbReference>
<protein>
    <recommendedName>
        <fullName evidence="4">Transmembrane protein</fullName>
    </recommendedName>
</protein>
<keyword evidence="1" id="KW-1133">Transmembrane helix</keyword>
<evidence type="ECO:0000313" key="3">
    <source>
        <dbReference type="Proteomes" id="UP001642409"/>
    </source>
</evidence>
<evidence type="ECO:0000313" key="2">
    <source>
        <dbReference type="EMBL" id="CAL5981155.1"/>
    </source>
</evidence>
<feature type="transmembrane region" description="Helical" evidence="1">
    <location>
        <begin position="502"/>
        <end position="525"/>
    </location>
</feature>
<organism evidence="2 3">
    <name type="scientific">Hexamita inflata</name>
    <dbReference type="NCBI Taxonomy" id="28002"/>
    <lineage>
        <taxon>Eukaryota</taxon>
        <taxon>Metamonada</taxon>
        <taxon>Diplomonadida</taxon>
        <taxon>Hexamitidae</taxon>
        <taxon>Hexamitinae</taxon>
        <taxon>Hexamita</taxon>
    </lineage>
</organism>
<gene>
    <name evidence="2" type="ORF">HINF_LOCUS6514</name>
</gene>
<keyword evidence="1" id="KW-0472">Membrane</keyword>
<keyword evidence="3" id="KW-1185">Reference proteome</keyword>
<evidence type="ECO:0000256" key="1">
    <source>
        <dbReference type="SAM" id="Phobius"/>
    </source>
</evidence>
<reference evidence="2 3" key="1">
    <citation type="submission" date="2024-07" db="EMBL/GenBank/DDBJ databases">
        <authorList>
            <person name="Akdeniz Z."/>
        </authorList>
    </citation>
    <scope>NUCLEOTIDE SEQUENCE [LARGE SCALE GENOMIC DNA]</scope>
</reference>
<evidence type="ECO:0008006" key="4">
    <source>
        <dbReference type="Google" id="ProtNLM"/>
    </source>
</evidence>
<accession>A0ABP1H0G8</accession>
<comment type="caution">
    <text evidence="2">The sequence shown here is derived from an EMBL/GenBank/DDBJ whole genome shotgun (WGS) entry which is preliminary data.</text>
</comment>